<feature type="domain" description="Purple acid phosphatase Fn3-like" evidence="8">
    <location>
        <begin position="92"/>
        <end position="192"/>
    </location>
</feature>
<dbReference type="InterPro" id="IPR029052">
    <property type="entry name" value="Metallo-depent_PP-like"/>
</dbReference>
<dbReference type="InterPro" id="IPR025733">
    <property type="entry name" value="PAPs_C"/>
</dbReference>
<dbReference type="SUPFAM" id="SSF49363">
    <property type="entry name" value="Purple acid phosphatase, N-terminal domain"/>
    <property type="match status" value="1"/>
</dbReference>
<dbReference type="Pfam" id="PF16656">
    <property type="entry name" value="Pur_ac_phosph_N"/>
    <property type="match status" value="1"/>
</dbReference>
<feature type="domain" description="Purple acid phosphatase C-terminal" evidence="6">
    <location>
        <begin position="501"/>
        <end position="560"/>
    </location>
</feature>
<evidence type="ECO:0000256" key="1">
    <source>
        <dbReference type="ARBA" id="ARBA00004613"/>
    </source>
</evidence>
<feature type="compositionally biased region" description="Gly residues" evidence="4">
    <location>
        <begin position="245"/>
        <end position="258"/>
    </location>
</feature>
<dbReference type="AlphaFoldDB" id="A0A150GFP5"/>
<protein>
    <submittedName>
        <fullName evidence="9">Uncharacterized protein</fullName>
    </submittedName>
</protein>
<dbReference type="PANTHER" id="PTHR45778:SF3">
    <property type="entry name" value="PURPLE ACID PHOSPHATASE"/>
    <property type="match status" value="1"/>
</dbReference>
<feature type="domain" description="Purple acid phosphatase N-terminal" evidence="7">
    <location>
        <begin position="199"/>
        <end position="315"/>
    </location>
</feature>
<dbReference type="STRING" id="33097.A0A150GFP5"/>
<dbReference type="OrthoDB" id="45007at2759"/>
<dbReference type="Proteomes" id="UP000075714">
    <property type="component" value="Unassembled WGS sequence"/>
</dbReference>
<proteinExistence type="predicted"/>
<gene>
    <name evidence="9" type="ORF">GPECTOR_26g580</name>
</gene>
<evidence type="ECO:0000256" key="3">
    <source>
        <dbReference type="ARBA" id="ARBA00022729"/>
    </source>
</evidence>
<dbReference type="GO" id="GO:0005576">
    <property type="term" value="C:extracellular region"/>
    <property type="evidence" value="ECO:0007669"/>
    <property type="project" value="UniProtKB-SubCell"/>
</dbReference>
<dbReference type="EMBL" id="LSYV01000027">
    <property type="protein sequence ID" value="KXZ48677.1"/>
    <property type="molecule type" value="Genomic_DNA"/>
</dbReference>
<organism evidence="9 10">
    <name type="scientific">Gonium pectorale</name>
    <name type="common">Green alga</name>
    <dbReference type="NCBI Taxonomy" id="33097"/>
    <lineage>
        <taxon>Eukaryota</taxon>
        <taxon>Viridiplantae</taxon>
        <taxon>Chlorophyta</taxon>
        <taxon>core chlorophytes</taxon>
        <taxon>Chlorophyceae</taxon>
        <taxon>CS clade</taxon>
        <taxon>Chlamydomonadales</taxon>
        <taxon>Volvocaceae</taxon>
        <taxon>Gonium</taxon>
    </lineage>
</organism>
<evidence type="ECO:0000313" key="10">
    <source>
        <dbReference type="Proteomes" id="UP000075714"/>
    </source>
</evidence>
<dbReference type="InterPro" id="IPR008963">
    <property type="entry name" value="Purple_acid_Pase-like_N"/>
</dbReference>
<dbReference type="CDD" id="cd00839">
    <property type="entry name" value="MPP_PAPs"/>
    <property type="match status" value="1"/>
</dbReference>
<dbReference type="InterPro" id="IPR015914">
    <property type="entry name" value="PAPs_N"/>
</dbReference>
<feature type="region of interest" description="Disordered" evidence="4">
    <location>
        <begin position="221"/>
        <end position="277"/>
    </location>
</feature>
<keyword evidence="3 5" id="KW-0732">Signal</keyword>
<dbReference type="GO" id="GO:0046872">
    <property type="term" value="F:metal ion binding"/>
    <property type="evidence" value="ECO:0007669"/>
    <property type="project" value="InterPro"/>
</dbReference>
<keyword evidence="10" id="KW-1185">Reference proteome</keyword>
<evidence type="ECO:0000259" key="7">
    <source>
        <dbReference type="Pfam" id="PF16656"/>
    </source>
</evidence>
<comment type="caution">
    <text evidence="9">The sequence shown here is derived from an EMBL/GenBank/DDBJ whole genome shotgun (WGS) entry which is preliminary data.</text>
</comment>
<evidence type="ECO:0000256" key="5">
    <source>
        <dbReference type="SAM" id="SignalP"/>
    </source>
</evidence>
<evidence type="ECO:0000256" key="4">
    <source>
        <dbReference type="SAM" id="MobiDB-lite"/>
    </source>
</evidence>
<feature type="chain" id="PRO_5046922946" evidence="5">
    <location>
        <begin position="17"/>
        <end position="609"/>
    </location>
</feature>
<evidence type="ECO:0000259" key="6">
    <source>
        <dbReference type="Pfam" id="PF14008"/>
    </source>
</evidence>
<evidence type="ECO:0000313" key="9">
    <source>
        <dbReference type="EMBL" id="KXZ48677.1"/>
    </source>
</evidence>
<sequence length="609" mass="65504">MRGLLLFAALSGVALAVEQHNQAASITATTAWCGTSRSTRPSVAAQATATSPASASTSANPCALRMTAAGLHQPLERLRVRAVSNRRDSAISIRPDRNTLERGAGEWFTVSWAGVPDPKYDDWIAVVVPANASLSETAPAKWKFAAGDPGHVTSGAGSLRFRMISYRADFAFALLRNGFDSAVEVARSEPVRVSRPNEPLQVHLALTGKPSEMRVQWNTRDAGSRPQVRWGPAPVPHPHGDHTGDGGVGGQHGGGGKDGPAYPFASDATSSRYERDDMCGGTATSVGWVDAGSHHVGLMSGLQPATKYYYRVGDQWDNFMHQIQPLAARMPYMVAAGNHERDWPGSGDLFGVQDSGGECGLAFERRFPMPYPGRDKLWYAFEYGPVFVLQYSTEHPFAPGTEQYEFIVEALSRVDRRRTPWLILGGHRPIYVASTNANLPDGDQPVSEALRAALEDLLLEHAVDLTLHGHHHSYQRTCPLYRGACQPAPSEEQARRGAAAAPVHLVIGHAGAGLSLNIMEPPPEWLQAVSLWWGYLRLSVSGMELRAEVVSDEDGALVDSFTLTKPAGWGEAFMAVREAAAAEAQRLRAAKAAQAAAQEERGAGAAAAV</sequence>
<dbReference type="Gene3D" id="3.60.21.10">
    <property type="match status" value="1"/>
</dbReference>
<dbReference type="InterPro" id="IPR040974">
    <property type="entry name" value="Fn3_PAP"/>
</dbReference>
<dbReference type="Pfam" id="PF14008">
    <property type="entry name" value="Metallophos_C"/>
    <property type="match status" value="1"/>
</dbReference>
<dbReference type="SUPFAM" id="SSF56300">
    <property type="entry name" value="Metallo-dependent phosphatases"/>
    <property type="match status" value="1"/>
</dbReference>
<dbReference type="GO" id="GO:0003993">
    <property type="term" value="F:acid phosphatase activity"/>
    <property type="evidence" value="ECO:0007669"/>
    <property type="project" value="UniProtKB-EC"/>
</dbReference>
<evidence type="ECO:0000259" key="8">
    <source>
        <dbReference type="Pfam" id="PF17808"/>
    </source>
</evidence>
<comment type="subcellular location">
    <subcellularLocation>
        <location evidence="1">Secreted</location>
    </subcellularLocation>
</comment>
<dbReference type="PANTHER" id="PTHR45778">
    <property type="entry name" value="PURPLE ACID PHOSPHATASE-RELATED"/>
    <property type="match status" value="1"/>
</dbReference>
<reference evidence="10" key="1">
    <citation type="journal article" date="2016" name="Nat. Commun.">
        <title>The Gonium pectorale genome demonstrates co-option of cell cycle regulation during the evolution of multicellularity.</title>
        <authorList>
            <person name="Hanschen E.R."/>
            <person name="Marriage T.N."/>
            <person name="Ferris P.J."/>
            <person name="Hamaji T."/>
            <person name="Toyoda A."/>
            <person name="Fujiyama A."/>
            <person name="Neme R."/>
            <person name="Noguchi H."/>
            <person name="Minakuchi Y."/>
            <person name="Suzuki M."/>
            <person name="Kawai-Toyooka H."/>
            <person name="Smith D.R."/>
            <person name="Sparks H."/>
            <person name="Anderson J."/>
            <person name="Bakaric R."/>
            <person name="Luria V."/>
            <person name="Karger A."/>
            <person name="Kirschner M.W."/>
            <person name="Durand P.M."/>
            <person name="Michod R.E."/>
            <person name="Nozaki H."/>
            <person name="Olson B.J."/>
        </authorList>
    </citation>
    <scope>NUCLEOTIDE SEQUENCE [LARGE SCALE GENOMIC DNA]</scope>
    <source>
        <strain evidence="10">NIES-2863</strain>
    </source>
</reference>
<feature type="signal peptide" evidence="5">
    <location>
        <begin position="1"/>
        <end position="16"/>
    </location>
</feature>
<evidence type="ECO:0000256" key="2">
    <source>
        <dbReference type="ARBA" id="ARBA00022525"/>
    </source>
</evidence>
<name>A0A150GFP5_GONPE</name>
<accession>A0A150GFP5</accession>
<dbReference type="InterPro" id="IPR041792">
    <property type="entry name" value="MPP_PAP"/>
</dbReference>
<keyword evidence="2" id="KW-0964">Secreted</keyword>
<dbReference type="Pfam" id="PF17808">
    <property type="entry name" value="fn3_PAP"/>
    <property type="match status" value="1"/>
</dbReference>